<accession>A0AAV7V3B6</accession>
<evidence type="ECO:0000256" key="1">
    <source>
        <dbReference type="SAM" id="MobiDB-lite"/>
    </source>
</evidence>
<evidence type="ECO:0000313" key="2">
    <source>
        <dbReference type="EMBL" id="KAJ1194462.1"/>
    </source>
</evidence>
<proteinExistence type="predicted"/>
<gene>
    <name evidence="2" type="ORF">NDU88_003750</name>
</gene>
<organism evidence="2 3">
    <name type="scientific">Pleurodeles waltl</name>
    <name type="common">Iberian ribbed newt</name>
    <dbReference type="NCBI Taxonomy" id="8319"/>
    <lineage>
        <taxon>Eukaryota</taxon>
        <taxon>Metazoa</taxon>
        <taxon>Chordata</taxon>
        <taxon>Craniata</taxon>
        <taxon>Vertebrata</taxon>
        <taxon>Euteleostomi</taxon>
        <taxon>Amphibia</taxon>
        <taxon>Batrachia</taxon>
        <taxon>Caudata</taxon>
        <taxon>Salamandroidea</taxon>
        <taxon>Salamandridae</taxon>
        <taxon>Pleurodelinae</taxon>
        <taxon>Pleurodeles</taxon>
    </lineage>
</organism>
<sequence>MRVSYLNPLRDALCRGAQQHTHLQHGRGQELLHGWGSARLAPSARARRRSLPAHGTAQVGTGGLRSSL</sequence>
<protein>
    <submittedName>
        <fullName evidence="2">Uncharacterized protein</fullName>
    </submittedName>
</protein>
<name>A0AAV7V3B6_PLEWA</name>
<dbReference type="AlphaFoldDB" id="A0AAV7V3B6"/>
<feature type="region of interest" description="Disordered" evidence="1">
    <location>
        <begin position="43"/>
        <end position="68"/>
    </location>
</feature>
<dbReference type="Proteomes" id="UP001066276">
    <property type="component" value="Chromosome 2_2"/>
</dbReference>
<keyword evidence="3" id="KW-1185">Reference proteome</keyword>
<comment type="caution">
    <text evidence="2">The sequence shown here is derived from an EMBL/GenBank/DDBJ whole genome shotgun (WGS) entry which is preliminary data.</text>
</comment>
<evidence type="ECO:0000313" key="3">
    <source>
        <dbReference type="Proteomes" id="UP001066276"/>
    </source>
</evidence>
<dbReference type="EMBL" id="JANPWB010000004">
    <property type="protein sequence ID" value="KAJ1194462.1"/>
    <property type="molecule type" value="Genomic_DNA"/>
</dbReference>
<reference evidence="2" key="1">
    <citation type="journal article" date="2022" name="bioRxiv">
        <title>Sequencing and chromosome-scale assembly of the giantPleurodeles waltlgenome.</title>
        <authorList>
            <person name="Brown T."/>
            <person name="Elewa A."/>
            <person name="Iarovenko S."/>
            <person name="Subramanian E."/>
            <person name="Araus A.J."/>
            <person name="Petzold A."/>
            <person name="Susuki M."/>
            <person name="Suzuki K.-i.T."/>
            <person name="Hayashi T."/>
            <person name="Toyoda A."/>
            <person name="Oliveira C."/>
            <person name="Osipova E."/>
            <person name="Leigh N.D."/>
            <person name="Simon A."/>
            <person name="Yun M.H."/>
        </authorList>
    </citation>
    <scope>NUCLEOTIDE SEQUENCE</scope>
    <source>
        <strain evidence="2">20211129_DDA</strain>
        <tissue evidence="2">Liver</tissue>
    </source>
</reference>